<feature type="chain" id="PRO_5015788009" evidence="1">
    <location>
        <begin position="18"/>
        <end position="318"/>
    </location>
</feature>
<dbReference type="OrthoDB" id="128641at2"/>
<dbReference type="Proteomes" id="UP000238701">
    <property type="component" value="Unassembled WGS sequence"/>
</dbReference>
<gene>
    <name evidence="2" type="ORF">SBA1_650009</name>
</gene>
<keyword evidence="1" id="KW-0732">Signal</keyword>
<evidence type="ECO:0000313" key="3">
    <source>
        <dbReference type="Proteomes" id="UP000238701"/>
    </source>
</evidence>
<organism evidence="2 3">
    <name type="scientific">Candidatus Sulfotelmatobacter kueseliae</name>
    <dbReference type="NCBI Taxonomy" id="2042962"/>
    <lineage>
        <taxon>Bacteria</taxon>
        <taxon>Pseudomonadati</taxon>
        <taxon>Acidobacteriota</taxon>
        <taxon>Terriglobia</taxon>
        <taxon>Terriglobales</taxon>
        <taxon>Candidatus Korobacteraceae</taxon>
        <taxon>Candidatus Sulfotelmatobacter</taxon>
    </lineage>
</organism>
<feature type="signal peptide" evidence="1">
    <location>
        <begin position="1"/>
        <end position="17"/>
    </location>
</feature>
<evidence type="ECO:0000313" key="2">
    <source>
        <dbReference type="EMBL" id="SPF46460.1"/>
    </source>
</evidence>
<protein>
    <submittedName>
        <fullName evidence="2">Uncharacterized protein</fullName>
    </submittedName>
</protein>
<dbReference type="AlphaFoldDB" id="A0A2U3L3N2"/>
<reference evidence="3" key="1">
    <citation type="submission" date="2018-02" db="EMBL/GenBank/DDBJ databases">
        <authorList>
            <person name="Hausmann B."/>
        </authorList>
    </citation>
    <scope>NUCLEOTIDE SEQUENCE [LARGE SCALE GENOMIC DNA]</scope>
    <source>
        <strain evidence="3">Peat soil MAG SbA1</strain>
    </source>
</reference>
<dbReference type="EMBL" id="OMOD01000161">
    <property type="protein sequence ID" value="SPF46460.1"/>
    <property type="molecule type" value="Genomic_DNA"/>
</dbReference>
<sequence length="318" mass="34135">MKKTGLFVLLLATASWAQSGADANSAEAPQGTSPNSASFPTMRVQTPTYADVYCAGFINKQTLPDANFVAGGLQTPTTTHFTRGDVVYLRGTGYSAGAEYEIVRALKDVNQYEMYPGEKKLLKETGQPYEEVGRIKIIDTRSKSAIGYIEYACDGIAPGDAAIPFAEKQTVAFHAPIRFDRFLPASGKLTGRIVMGRDFDSQLGTGRTVYINVGANQGVHVGDFFRAVRSYAADLNDPVDSLSFKAAIAEDTQAKTPSVDPAMFTKGNGPVIHVRDLPRRAVAEVEIIGVTPTTATGMIVFALEDVHAGDSVELDQPN</sequence>
<proteinExistence type="predicted"/>
<name>A0A2U3L3N2_9BACT</name>
<accession>A0A2U3L3N2</accession>
<evidence type="ECO:0000256" key="1">
    <source>
        <dbReference type="SAM" id="SignalP"/>
    </source>
</evidence>